<dbReference type="InterPro" id="IPR036663">
    <property type="entry name" value="Fumarylacetoacetase_C_sf"/>
</dbReference>
<evidence type="ECO:0000256" key="1">
    <source>
        <dbReference type="ARBA" id="ARBA00010211"/>
    </source>
</evidence>
<dbReference type="SUPFAM" id="SSF56529">
    <property type="entry name" value="FAH"/>
    <property type="match status" value="1"/>
</dbReference>
<comment type="similarity">
    <text evidence="1">Belongs to the FAH family.</text>
</comment>
<dbReference type="PANTHER" id="PTHR42796">
    <property type="entry name" value="FUMARYLACETOACETATE HYDROLASE DOMAIN-CONTAINING PROTEIN 2A-RELATED"/>
    <property type="match status" value="1"/>
</dbReference>
<dbReference type="GO" id="GO:0046872">
    <property type="term" value="F:metal ion binding"/>
    <property type="evidence" value="ECO:0007669"/>
    <property type="project" value="UniProtKB-KW"/>
</dbReference>
<dbReference type="Gene3D" id="3.90.850.10">
    <property type="entry name" value="Fumarylacetoacetase-like, C-terminal domain"/>
    <property type="match status" value="1"/>
</dbReference>
<dbReference type="GO" id="GO:0003824">
    <property type="term" value="F:catalytic activity"/>
    <property type="evidence" value="ECO:0007669"/>
    <property type="project" value="InterPro"/>
</dbReference>
<name>A0A8J3VRJ6_9ACTN</name>
<dbReference type="GO" id="GO:0044281">
    <property type="term" value="P:small molecule metabolic process"/>
    <property type="evidence" value="ECO:0007669"/>
    <property type="project" value="UniProtKB-ARBA"/>
</dbReference>
<dbReference type="AlphaFoldDB" id="A0A8J3VRJ6"/>
<gene>
    <name evidence="5" type="ORF">Raf01_44420</name>
</gene>
<dbReference type="EMBL" id="BONZ01000041">
    <property type="protein sequence ID" value="GIH16270.1"/>
    <property type="molecule type" value="Genomic_DNA"/>
</dbReference>
<dbReference type="PANTHER" id="PTHR42796:SF4">
    <property type="entry name" value="FUMARYLACETOACETATE HYDROLASE DOMAIN-CONTAINING PROTEIN 2A"/>
    <property type="match status" value="1"/>
</dbReference>
<evidence type="ECO:0000256" key="3">
    <source>
        <dbReference type="SAM" id="MobiDB-lite"/>
    </source>
</evidence>
<proteinExistence type="inferred from homology"/>
<comment type="caution">
    <text evidence="5">The sequence shown here is derived from an EMBL/GenBank/DDBJ whole genome shotgun (WGS) entry which is preliminary data.</text>
</comment>
<dbReference type="InterPro" id="IPR011234">
    <property type="entry name" value="Fumarylacetoacetase-like_C"/>
</dbReference>
<protein>
    <recommendedName>
        <fullName evidence="4">Fumarylacetoacetase-like C-terminal domain-containing protein</fullName>
    </recommendedName>
</protein>
<organism evidence="5 6">
    <name type="scientific">Rugosimonospora africana</name>
    <dbReference type="NCBI Taxonomy" id="556532"/>
    <lineage>
        <taxon>Bacteria</taxon>
        <taxon>Bacillati</taxon>
        <taxon>Actinomycetota</taxon>
        <taxon>Actinomycetes</taxon>
        <taxon>Micromonosporales</taxon>
        <taxon>Micromonosporaceae</taxon>
        <taxon>Rugosimonospora</taxon>
    </lineage>
</organism>
<evidence type="ECO:0000259" key="4">
    <source>
        <dbReference type="Pfam" id="PF01557"/>
    </source>
</evidence>
<evidence type="ECO:0000313" key="6">
    <source>
        <dbReference type="Proteomes" id="UP000642748"/>
    </source>
</evidence>
<keyword evidence="2" id="KW-0479">Metal-binding</keyword>
<feature type="domain" description="Fumarylacetoacetase-like C-terminal" evidence="4">
    <location>
        <begin position="82"/>
        <end position="284"/>
    </location>
</feature>
<dbReference type="RefSeq" id="WP_203919863.1">
    <property type="nucleotide sequence ID" value="NZ_BONZ01000041.1"/>
</dbReference>
<reference evidence="5" key="1">
    <citation type="submission" date="2021-01" db="EMBL/GenBank/DDBJ databases">
        <title>Whole genome shotgun sequence of Rugosimonospora africana NBRC 104875.</title>
        <authorList>
            <person name="Komaki H."/>
            <person name="Tamura T."/>
        </authorList>
    </citation>
    <scope>NUCLEOTIDE SEQUENCE</scope>
    <source>
        <strain evidence="5">NBRC 104875</strain>
    </source>
</reference>
<accession>A0A8J3VRJ6</accession>
<evidence type="ECO:0000313" key="5">
    <source>
        <dbReference type="EMBL" id="GIH16270.1"/>
    </source>
</evidence>
<dbReference type="Proteomes" id="UP000642748">
    <property type="component" value="Unassembled WGS sequence"/>
</dbReference>
<sequence>MRFATLLCDGVEQSVVAVPGGRWAPLNLVDSGLTGDLLRLVERVPDAGTLAALADRARSLPERDLVSAGGAVFRSPYRRPRKIWGIGLNYREHAADLSAPHPEQPASFLKGDHTIVGPGDDIVLPRQSQRVTAEAELGVIIGRTARDVPEKDAFAHIFGVCAILDQTAEDILAQNPRYLTRSKNFPTFFSFGPEVVTLDELAGYGPDLERLDIATVVNGRTVRANTVANMAHGLRRLVSFHSELMPLFPGDIISTGTPGAGVIRPGDRAQARVGPLTPLTNPVVADPLIRPEGTAPSEGRGTP</sequence>
<dbReference type="Pfam" id="PF01557">
    <property type="entry name" value="FAA_hydrolase"/>
    <property type="match status" value="1"/>
</dbReference>
<keyword evidence="6" id="KW-1185">Reference proteome</keyword>
<feature type="region of interest" description="Disordered" evidence="3">
    <location>
        <begin position="272"/>
        <end position="303"/>
    </location>
</feature>
<dbReference type="InterPro" id="IPR051121">
    <property type="entry name" value="FAH"/>
</dbReference>
<evidence type="ECO:0000256" key="2">
    <source>
        <dbReference type="ARBA" id="ARBA00022723"/>
    </source>
</evidence>